<dbReference type="EMBL" id="JAIRAU010000001">
    <property type="protein sequence ID" value="MBZ5708472.1"/>
    <property type="molecule type" value="Genomic_DNA"/>
</dbReference>
<keyword evidence="3" id="KW-1185">Reference proteome</keyword>
<feature type="domain" description="CoA-binding" evidence="1">
    <location>
        <begin position="12"/>
        <end position="111"/>
    </location>
</feature>
<dbReference type="Gene3D" id="3.40.50.720">
    <property type="entry name" value="NAD(P)-binding Rossmann-like Domain"/>
    <property type="match status" value="1"/>
</dbReference>
<dbReference type="SMART" id="SM00881">
    <property type="entry name" value="CoA_binding"/>
    <property type="match status" value="1"/>
</dbReference>
<dbReference type="SUPFAM" id="SSF51735">
    <property type="entry name" value="NAD(P)-binding Rossmann-fold domains"/>
    <property type="match status" value="1"/>
</dbReference>
<dbReference type="InterPro" id="IPR036291">
    <property type="entry name" value="NAD(P)-bd_dom_sf"/>
</dbReference>
<dbReference type="PANTHER" id="PTHR33303:SF2">
    <property type="entry name" value="COA-BINDING DOMAIN-CONTAINING PROTEIN"/>
    <property type="match status" value="1"/>
</dbReference>
<reference evidence="2" key="1">
    <citation type="submission" date="2021-08" db="EMBL/GenBank/DDBJ databases">
        <authorList>
            <person name="Stevens D.C."/>
        </authorList>
    </citation>
    <scope>NUCLEOTIDE SEQUENCE</scope>
    <source>
        <strain evidence="2">DSM 53165</strain>
    </source>
</reference>
<dbReference type="Pfam" id="PF13380">
    <property type="entry name" value="CoA_binding_2"/>
    <property type="match status" value="1"/>
</dbReference>
<gene>
    <name evidence="2" type="ORF">K7C98_04330</name>
</gene>
<dbReference type="PANTHER" id="PTHR33303">
    <property type="entry name" value="CYTOPLASMIC PROTEIN-RELATED"/>
    <property type="match status" value="1"/>
</dbReference>
<protein>
    <submittedName>
        <fullName evidence="2">CoA-binding protein</fullName>
    </submittedName>
</protein>
<evidence type="ECO:0000313" key="2">
    <source>
        <dbReference type="EMBL" id="MBZ5708472.1"/>
    </source>
</evidence>
<accession>A0ABS7TJS2</accession>
<organism evidence="2 3">
    <name type="scientific">Nannocystis pusilla</name>
    <dbReference type="NCBI Taxonomy" id="889268"/>
    <lineage>
        <taxon>Bacteria</taxon>
        <taxon>Pseudomonadati</taxon>
        <taxon>Myxococcota</taxon>
        <taxon>Polyangia</taxon>
        <taxon>Nannocystales</taxon>
        <taxon>Nannocystaceae</taxon>
        <taxon>Nannocystis</taxon>
    </lineage>
</organism>
<evidence type="ECO:0000313" key="3">
    <source>
        <dbReference type="Proteomes" id="UP001139031"/>
    </source>
</evidence>
<name>A0ABS7TJS2_9BACT</name>
<dbReference type="InterPro" id="IPR003781">
    <property type="entry name" value="CoA-bd"/>
</dbReference>
<evidence type="ECO:0000259" key="1">
    <source>
        <dbReference type="SMART" id="SM00881"/>
    </source>
</evidence>
<sequence>MSSPTDSELRDILARTRTIAVLGAHTDPNKPACYVPDYLHGVGYSVRAVNPVFAGRVMWGSPCVAVLTDLGPLAPGELDMVDVFRRPEFLLDHVPEILAVKPKLVWLQLGIRHGEFARTLREAGIDVIEDRCTLAEHRRLGVPPIRD</sequence>
<dbReference type="Proteomes" id="UP001139031">
    <property type="component" value="Unassembled WGS sequence"/>
</dbReference>
<comment type="caution">
    <text evidence="2">The sequence shown here is derived from an EMBL/GenBank/DDBJ whole genome shotgun (WGS) entry which is preliminary data.</text>
</comment>
<dbReference type="RefSeq" id="WP_224190221.1">
    <property type="nucleotide sequence ID" value="NZ_JAIRAU010000001.1"/>
</dbReference>
<proteinExistence type="predicted"/>